<dbReference type="HOGENOM" id="CLU_3040062_0_0_9"/>
<dbReference type="KEGG" id="bqy:MUS_2336"/>
<dbReference type="EMBL" id="CP003332">
    <property type="protein sequence ID" value="AFJ62281.1"/>
    <property type="molecule type" value="Genomic_DNA"/>
</dbReference>
<evidence type="ECO:0000313" key="1">
    <source>
        <dbReference type="EMBL" id="AFJ62281.1"/>
    </source>
</evidence>
<reference evidence="1 2" key="1">
    <citation type="journal article" date="2012" name="J. Biotechnol.">
        <title>Genome sequence of the plant growth promoting strain Bacillus amyloliquefaciens subsp. plantarum B9601-Y2 and expression of mersacidin and other secondary metabolites.</title>
        <authorList>
            <person name="He P."/>
            <person name="Hao K."/>
            <person name="Blom J."/>
            <person name="Ruckert C."/>
            <person name="Vater J."/>
            <person name="Mao Z."/>
            <person name="Wu Y."/>
            <person name="Hou M."/>
            <person name="He P."/>
            <person name="He Y."/>
            <person name="Borriss R."/>
        </authorList>
    </citation>
    <scope>NUCLEOTIDE SEQUENCE [LARGE SCALE GENOMIC DNA]</scope>
    <source>
        <strain evidence="1">Y2</strain>
    </source>
</reference>
<gene>
    <name evidence="1" type="ORF">MUS_2336</name>
</gene>
<sequence length="54" mass="6284">MSRQPEERSGNSIPIVDFILCSAHHHIIFDLNQYKQKAENSRLLYCMGINISHK</sequence>
<organism evidence="1 2">
    <name type="scientific">Bacillus amyloliquefaciens (strain Y2)</name>
    <name type="common">Bacillus amyloliquefaciens subsp. plantarum (strain B9601-Y2)</name>
    <dbReference type="NCBI Taxonomy" id="1155777"/>
    <lineage>
        <taxon>Bacteria</taxon>
        <taxon>Bacillati</taxon>
        <taxon>Bacillota</taxon>
        <taxon>Bacilli</taxon>
        <taxon>Bacillales</taxon>
        <taxon>Bacillaceae</taxon>
        <taxon>Bacillus</taxon>
        <taxon>Bacillus amyloliquefaciens group</taxon>
    </lineage>
</organism>
<dbReference type="AlphaFoldDB" id="I2C6K7"/>
<dbReference type="PATRIC" id="fig|1126211.3.peg.2235"/>
<evidence type="ECO:0000313" key="2">
    <source>
        <dbReference type="Proteomes" id="UP000002878"/>
    </source>
</evidence>
<name>I2C6K7_BACAY</name>
<accession>I2C6K7</accession>
<proteinExistence type="predicted"/>
<dbReference type="Proteomes" id="UP000002878">
    <property type="component" value="Chromosome"/>
</dbReference>
<protein>
    <submittedName>
        <fullName evidence="1">Uncharacterized protein</fullName>
    </submittedName>
</protein>